<dbReference type="AlphaFoldDB" id="A0A3L7A0G3"/>
<dbReference type="Proteomes" id="UP000270299">
    <property type="component" value="Unassembled WGS sequence"/>
</dbReference>
<dbReference type="Pfam" id="PF04122">
    <property type="entry name" value="CW_binding_2"/>
    <property type="match status" value="1"/>
</dbReference>
<name>A0A3L7A0G3_9MICO</name>
<accession>A0A3L7A0G3</accession>
<dbReference type="InterPro" id="IPR007253">
    <property type="entry name" value="Cell_wall-bd_2"/>
</dbReference>
<sequence length="96" mass="9512">MNRLGGSDRYATAGAINRASFATNGTVYLANGAGFADALAGAALAGKNKAPLYTVRATCVPAQVLADIKTLRASSVVLLGGTGALSANVAKLVACK</sequence>
<dbReference type="EMBL" id="RCUV01000002">
    <property type="protein sequence ID" value="RLP73445.1"/>
    <property type="molecule type" value="Genomic_DNA"/>
</dbReference>
<proteinExistence type="predicted"/>
<keyword evidence="2" id="KW-1185">Reference proteome</keyword>
<dbReference type="OrthoDB" id="3767669at2"/>
<evidence type="ECO:0000313" key="2">
    <source>
        <dbReference type="Proteomes" id="UP000270299"/>
    </source>
</evidence>
<dbReference type="RefSeq" id="WP_121671609.1">
    <property type="nucleotide sequence ID" value="NZ_BMXM01000002.1"/>
</dbReference>
<reference evidence="1 2" key="1">
    <citation type="submission" date="2018-10" db="EMBL/GenBank/DDBJ databases">
        <authorList>
            <person name="Li J."/>
        </authorList>
    </citation>
    <scope>NUCLEOTIDE SEQUENCE [LARGE SCALE GENOMIC DNA]</scope>
    <source>
        <strain evidence="1 2">CCTCC AB209002</strain>
    </source>
</reference>
<organism evidence="1 2">
    <name type="scientific">Mycetocola manganoxydans</name>
    <dbReference type="NCBI Taxonomy" id="699879"/>
    <lineage>
        <taxon>Bacteria</taxon>
        <taxon>Bacillati</taxon>
        <taxon>Actinomycetota</taxon>
        <taxon>Actinomycetes</taxon>
        <taxon>Micrococcales</taxon>
        <taxon>Microbacteriaceae</taxon>
        <taxon>Mycetocola</taxon>
    </lineage>
</organism>
<protein>
    <submittedName>
        <fullName evidence="1">Cell wall-binding repeat-containing protein</fullName>
    </submittedName>
</protein>
<evidence type="ECO:0000313" key="1">
    <source>
        <dbReference type="EMBL" id="RLP73445.1"/>
    </source>
</evidence>
<gene>
    <name evidence="1" type="ORF">D9V29_01800</name>
</gene>
<comment type="caution">
    <text evidence="1">The sequence shown here is derived from an EMBL/GenBank/DDBJ whole genome shotgun (WGS) entry which is preliminary data.</text>
</comment>